<feature type="transmembrane region" description="Helical" evidence="6">
    <location>
        <begin position="267"/>
        <end position="288"/>
    </location>
</feature>
<evidence type="ECO:0000256" key="3">
    <source>
        <dbReference type="ARBA" id="ARBA00022692"/>
    </source>
</evidence>
<evidence type="ECO:0000256" key="1">
    <source>
        <dbReference type="ARBA" id="ARBA00004651"/>
    </source>
</evidence>
<evidence type="ECO:0000256" key="4">
    <source>
        <dbReference type="ARBA" id="ARBA00022989"/>
    </source>
</evidence>
<dbReference type="InterPro" id="IPR050545">
    <property type="entry name" value="Mycobact_MmpL"/>
</dbReference>
<accession>A0A841GJB3</accession>
<sequence>MIERFAKFLIKKASVFILILSLIGLLFGIYSLLNLKVNAELTELAPEKIPEFKDMVKFTNEKVVSNTLLLVIELENKKINVNEFVEKLKDAFEETPYISKAEAFDDPETMLKYGIFTIDENSLTNVLNYYNAVINVEPRSAIDFRFWRNLGVAISTVSEYANSFLSRSGIKKYYLISNDGNVILMNFSMSKPVTDIDFLNKAIPDLKNIASKLSKEFEANILFSGSAMNNYIGNKQVTKDFQITTIVSLVGISLLLLISYGSSKTMLFMFYSMILAMGTSLGIIVLLFKQINIITSFVNAMLLGLGIDYGIHITAKIHENLRIYGKTNESIVEAFKENFTPSFVSAITTSIALLALALSPSKPLQEMGISSGIGVMIFFVYMNFLVPAFYSRFQQSISIPKKEYFSSFLELLRRIKPIKVLVWFAVIIFSAFSYLAVKNFSYTPPGLVPENSEAVKALEIAEEKFGEFGVGQIVIAAKSIDELKEIKNEIENSKYFSNTFSLLSFVEEPEKLEEIRPSFYETVYKVINEPILDVVFKKYGLYNSLLETLSLLRTAKTYDDVISSIEKDIPALFFYDTNNTRYYLLYAKEKVSLWRDNNLKKIFDEELKGKKVFGYPALFYKVMVYLINSTSKAVYFVFLAIIITLLIDLRSFLKSLKVTFYVVLSILATIGIGYVALKIDLTFLNLLIIPIFLGIGVDSMVHLSHSILHGRDSIMKTEKAVTISVLTTIIAFGSFILAQGELLKEFGELVSIGLLVSWFVSIFVYLSNADKPKI</sequence>
<feature type="domain" description="Membrane transport protein MMPL" evidence="7">
    <location>
        <begin position="173"/>
        <end position="391"/>
    </location>
</feature>
<dbReference type="AlphaFoldDB" id="A0A841GJB3"/>
<feature type="transmembrane region" description="Helical" evidence="6">
    <location>
        <begin position="746"/>
        <end position="766"/>
    </location>
</feature>
<reference evidence="8 9" key="1">
    <citation type="submission" date="2020-08" db="EMBL/GenBank/DDBJ databases">
        <title>Genomic Encyclopedia of Type Strains, Phase IV (KMG-IV): sequencing the most valuable type-strain genomes for metagenomic binning, comparative biology and taxonomic classification.</title>
        <authorList>
            <person name="Goeker M."/>
        </authorList>
    </citation>
    <scope>NUCLEOTIDE SEQUENCE [LARGE SCALE GENOMIC DNA]</scope>
    <source>
        <strain evidence="8 9">DSM 13481</strain>
    </source>
</reference>
<dbReference type="PANTHER" id="PTHR33406">
    <property type="entry name" value="MEMBRANE PROTEIN MJ1562-RELATED"/>
    <property type="match status" value="1"/>
</dbReference>
<comment type="subcellular location">
    <subcellularLocation>
        <location evidence="1">Cell membrane</location>
        <topology evidence="1">Multi-pass membrane protein</topology>
    </subcellularLocation>
</comment>
<evidence type="ECO:0000313" key="9">
    <source>
        <dbReference type="Proteomes" id="UP000555828"/>
    </source>
</evidence>
<dbReference type="RefSeq" id="WP_184619135.1">
    <property type="nucleotide sequence ID" value="NZ_JACHEX010000002.1"/>
</dbReference>
<feature type="transmembrane region" description="Helical" evidence="6">
    <location>
        <begin position="420"/>
        <end position="437"/>
    </location>
</feature>
<proteinExistence type="predicted"/>
<organism evidence="8 9">
    <name type="scientific">Thermosipho japonicus</name>
    <dbReference type="NCBI Taxonomy" id="90323"/>
    <lineage>
        <taxon>Bacteria</taxon>
        <taxon>Thermotogati</taxon>
        <taxon>Thermotogota</taxon>
        <taxon>Thermotogae</taxon>
        <taxon>Thermotogales</taxon>
        <taxon>Fervidobacteriaceae</taxon>
        <taxon>Thermosipho</taxon>
    </lineage>
</organism>
<evidence type="ECO:0000256" key="5">
    <source>
        <dbReference type="ARBA" id="ARBA00023136"/>
    </source>
</evidence>
<keyword evidence="5 6" id="KW-0472">Membrane</keyword>
<keyword evidence="2" id="KW-1003">Cell membrane</keyword>
<dbReference type="GO" id="GO:0005886">
    <property type="term" value="C:plasma membrane"/>
    <property type="evidence" value="ECO:0007669"/>
    <property type="project" value="UniProtKB-SubCell"/>
</dbReference>
<feature type="transmembrane region" description="Helical" evidence="6">
    <location>
        <begin position="241"/>
        <end position="260"/>
    </location>
</feature>
<dbReference type="PANTHER" id="PTHR33406:SF13">
    <property type="entry name" value="MEMBRANE PROTEIN YDFJ"/>
    <property type="match status" value="1"/>
</dbReference>
<dbReference type="InterPro" id="IPR004869">
    <property type="entry name" value="MMPL_dom"/>
</dbReference>
<evidence type="ECO:0000313" key="8">
    <source>
        <dbReference type="EMBL" id="MBB6062457.1"/>
    </source>
</evidence>
<dbReference type="Gene3D" id="1.20.1640.10">
    <property type="entry name" value="Multidrug efflux transporter AcrB transmembrane domain"/>
    <property type="match status" value="2"/>
</dbReference>
<dbReference type="Proteomes" id="UP000555828">
    <property type="component" value="Unassembled WGS sequence"/>
</dbReference>
<feature type="transmembrane region" description="Helical" evidence="6">
    <location>
        <begin position="622"/>
        <end position="646"/>
    </location>
</feature>
<keyword evidence="4 6" id="KW-1133">Transmembrane helix</keyword>
<feature type="transmembrane region" description="Helical" evidence="6">
    <location>
        <begin position="294"/>
        <end position="317"/>
    </location>
</feature>
<keyword evidence="3 6" id="KW-0812">Transmembrane</keyword>
<name>A0A841GJB3_9BACT</name>
<dbReference type="Pfam" id="PF03176">
    <property type="entry name" value="MMPL"/>
    <property type="match status" value="1"/>
</dbReference>
<evidence type="ECO:0000256" key="2">
    <source>
        <dbReference type="ARBA" id="ARBA00022475"/>
    </source>
</evidence>
<keyword evidence="9" id="KW-1185">Reference proteome</keyword>
<evidence type="ECO:0000259" key="7">
    <source>
        <dbReference type="Pfam" id="PF03176"/>
    </source>
</evidence>
<dbReference type="SUPFAM" id="SSF82866">
    <property type="entry name" value="Multidrug efflux transporter AcrB transmembrane domain"/>
    <property type="match status" value="2"/>
</dbReference>
<feature type="transmembrane region" description="Helical" evidence="6">
    <location>
        <begin position="12"/>
        <end position="33"/>
    </location>
</feature>
<feature type="transmembrane region" description="Helical" evidence="6">
    <location>
        <begin position="658"/>
        <end position="677"/>
    </location>
</feature>
<gene>
    <name evidence="8" type="ORF">HNP65_000895</name>
</gene>
<dbReference type="EMBL" id="JACHEX010000002">
    <property type="protein sequence ID" value="MBB6062457.1"/>
    <property type="molecule type" value="Genomic_DNA"/>
</dbReference>
<feature type="transmembrane region" description="Helical" evidence="6">
    <location>
        <begin position="338"/>
        <end position="357"/>
    </location>
</feature>
<feature type="transmembrane region" description="Helical" evidence="6">
    <location>
        <begin position="720"/>
        <end position="740"/>
    </location>
</feature>
<feature type="transmembrane region" description="Helical" evidence="6">
    <location>
        <begin position="369"/>
        <end position="390"/>
    </location>
</feature>
<protein>
    <recommendedName>
        <fullName evidence="7">Membrane transport protein MMPL domain-containing protein</fullName>
    </recommendedName>
</protein>
<evidence type="ECO:0000256" key="6">
    <source>
        <dbReference type="SAM" id="Phobius"/>
    </source>
</evidence>
<comment type="caution">
    <text evidence="8">The sequence shown here is derived from an EMBL/GenBank/DDBJ whole genome shotgun (WGS) entry which is preliminary data.</text>
</comment>
<feature type="transmembrane region" description="Helical" evidence="6">
    <location>
        <begin position="683"/>
        <end position="708"/>
    </location>
</feature>